<comment type="caution">
    <text evidence="1">The sequence shown here is derived from an EMBL/GenBank/DDBJ whole genome shotgun (WGS) entry which is preliminary data.</text>
</comment>
<name>A0A645JC08_9ZZZZ</name>
<sequence>MVTPVSYSIIETIDSTHISGGKEINTVMEVHEESSGSYQTSEEGWSWTGKRWTFEGDTVHAYPSSFIRKAKVEKKTVKNEEVIAAAIDESEEQYQVEDQNWSWDTRKKIWRYNNEDVDKLPEYKVVRSKVTSRSLNIN</sequence>
<reference evidence="1" key="1">
    <citation type="submission" date="2019-08" db="EMBL/GenBank/DDBJ databases">
        <authorList>
            <person name="Kucharzyk K."/>
            <person name="Murdoch R.W."/>
            <person name="Higgins S."/>
            <person name="Loffler F."/>
        </authorList>
    </citation>
    <scope>NUCLEOTIDE SEQUENCE</scope>
</reference>
<accession>A0A645JC08</accession>
<proteinExistence type="predicted"/>
<organism evidence="1">
    <name type="scientific">bioreactor metagenome</name>
    <dbReference type="NCBI Taxonomy" id="1076179"/>
    <lineage>
        <taxon>unclassified sequences</taxon>
        <taxon>metagenomes</taxon>
        <taxon>ecological metagenomes</taxon>
    </lineage>
</organism>
<dbReference type="EMBL" id="VSSQ01136666">
    <property type="protein sequence ID" value="MPN60867.1"/>
    <property type="molecule type" value="Genomic_DNA"/>
</dbReference>
<gene>
    <name evidence="1" type="ORF">SDC9_208600</name>
</gene>
<evidence type="ECO:0000313" key="1">
    <source>
        <dbReference type="EMBL" id="MPN60867.1"/>
    </source>
</evidence>
<dbReference type="AlphaFoldDB" id="A0A645JC08"/>
<protein>
    <submittedName>
        <fullName evidence="1">Uncharacterized protein</fullName>
    </submittedName>
</protein>